<dbReference type="SMART" id="SM00692">
    <property type="entry name" value="DM3"/>
    <property type="match status" value="1"/>
</dbReference>
<keyword evidence="8" id="KW-1185">Reference proteome</keyword>
<accession>A0ABD1EF66</accession>
<dbReference type="Pfam" id="PF12017">
    <property type="entry name" value="Tnp_P_element"/>
    <property type="match status" value="1"/>
</dbReference>
<reference evidence="7 8" key="1">
    <citation type="submission" date="2024-05" db="EMBL/GenBank/DDBJ databases">
        <title>Genetic variation in Jamaican populations of the coffee berry borer (Hypothenemus hampei).</title>
        <authorList>
            <person name="Errbii M."/>
            <person name="Myrie A."/>
        </authorList>
    </citation>
    <scope>NUCLEOTIDE SEQUENCE [LARGE SCALE GENOMIC DNA]</scope>
    <source>
        <strain evidence="7">JA-Hopewell-2020-01-JO</strain>
        <tissue evidence="7">Whole body</tissue>
    </source>
</reference>
<keyword evidence="1" id="KW-0479">Metal-binding</keyword>
<dbReference type="PROSITE" id="PS50950">
    <property type="entry name" value="ZF_THAP"/>
    <property type="match status" value="1"/>
</dbReference>
<dbReference type="SMART" id="SM00980">
    <property type="entry name" value="THAP"/>
    <property type="match status" value="1"/>
</dbReference>
<evidence type="ECO:0000313" key="8">
    <source>
        <dbReference type="Proteomes" id="UP001566132"/>
    </source>
</evidence>
<dbReference type="Pfam" id="PF05485">
    <property type="entry name" value="THAP"/>
    <property type="match status" value="1"/>
</dbReference>
<evidence type="ECO:0000256" key="1">
    <source>
        <dbReference type="ARBA" id="ARBA00022723"/>
    </source>
</evidence>
<dbReference type="GO" id="GO:0003677">
    <property type="term" value="F:DNA binding"/>
    <property type="evidence" value="ECO:0007669"/>
    <property type="project" value="UniProtKB-UniRule"/>
</dbReference>
<sequence length="208" mass="24190">MASHNCFCCVDGCKTIVHENVSFFRCPKNPDRCRQWKNILGFVGEHKYAELTNEEAHSRIRICCKHFDKKSFTSSGKRLLTTPVPSKLLQTLNRKLRDSQCQTTLHLSQNTPRKQSLKRKLAEAHKELKLAKMHNETTFVDVVRFLEENYEQDAINLIKNQLLLLNEAPKRARYTNEFKQFALNLFLLGPKAYTKLSKIMRLPSHSTL</sequence>
<dbReference type="GO" id="GO:0008270">
    <property type="term" value="F:zinc ion binding"/>
    <property type="evidence" value="ECO:0007669"/>
    <property type="project" value="UniProtKB-KW"/>
</dbReference>
<comment type="caution">
    <text evidence="7">The sequence shown here is derived from an EMBL/GenBank/DDBJ whole genome shotgun (WGS) entry which is preliminary data.</text>
</comment>
<evidence type="ECO:0000313" key="7">
    <source>
        <dbReference type="EMBL" id="KAL1492572.1"/>
    </source>
</evidence>
<dbReference type="Gene3D" id="6.20.210.20">
    <property type="entry name" value="THAP domain"/>
    <property type="match status" value="1"/>
</dbReference>
<evidence type="ECO:0000256" key="5">
    <source>
        <dbReference type="PROSITE-ProRule" id="PRU00309"/>
    </source>
</evidence>
<proteinExistence type="predicted"/>
<protein>
    <recommendedName>
        <fullName evidence="6">THAP-type domain-containing protein</fullName>
    </recommendedName>
</protein>
<keyword evidence="4 5" id="KW-0238">DNA-binding</keyword>
<evidence type="ECO:0000256" key="4">
    <source>
        <dbReference type="ARBA" id="ARBA00023125"/>
    </source>
</evidence>
<dbReference type="InterPro" id="IPR021896">
    <property type="entry name" value="THAP9-like_HTH"/>
</dbReference>
<dbReference type="EMBL" id="JBDJPC010000008">
    <property type="protein sequence ID" value="KAL1492572.1"/>
    <property type="molecule type" value="Genomic_DNA"/>
</dbReference>
<gene>
    <name evidence="7" type="ORF">ABEB36_010812</name>
</gene>
<evidence type="ECO:0000259" key="6">
    <source>
        <dbReference type="PROSITE" id="PS50950"/>
    </source>
</evidence>
<evidence type="ECO:0000256" key="2">
    <source>
        <dbReference type="ARBA" id="ARBA00022771"/>
    </source>
</evidence>
<dbReference type="AlphaFoldDB" id="A0ABD1EF66"/>
<keyword evidence="3" id="KW-0862">Zinc</keyword>
<dbReference type="InterPro" id="IPR006612">
    <property type="entry name" value="THAP_Znf"/>
</dbReference>
<dbReference type="Proteomes" id="UP001566132">
    <property type="component" value="Unassembled WGS sequence"/>
</dbReference>
<evidence type="ECO:0000256" key="3">
    <source>
        <dbReference type="ARBA" id="ARBA00022833"/>
    </source>
</evidence>
<organism evidence="7 8">
    <name type="scientific">Hypothenemus hampei</name>
    <name type="common">Coffee berry borer</name>
    <dbReference type="NCBI Taxonomy" id="57062"/>
    <lineage>
        <taxon>Eukaryota</taxon>
        <taxon>Metazoa</taxon>
        <taxon>Ecdysozoa</taxon>
        <taxon>Arthropoda</taxon>
        <taxon>Hexapoda</taxon>
        <taxon>Insecta</taxon>
        <taxon>Pterygota</taxon>
        <taxon>Neoptera</taxon>
        <taxon>Endopterygota</taxon>
        <taxon>Coleoptera</taxon>
        <taxon>Polyphaga</taxon>
        <taxon>Cucujiformia</taxon>
        <taxon>Curculionidae</taxon>
        <taxon>Scolytinae</taxon>
        <taxon>Hypothenemus</taxon>
    </lineage>
</organism>
<dbReference type="SUPFAM" id="SSF57716">
    <property type="entry name" value="Glucocorticoid receptor-like (DNA-binding domain)"/>
    <property type="match status" value="1"/>
</dbReference>
<dbReference type="InterPro" id="IPR038441">
    <property type="entry name" value="THAP_Znf_sf"/>
</dbReference>
<feature type="domain" description="THAP-type" evidence="6">
    <location>
        <begin position="1"/>
        <end position="88"/>
    </location>
</feature>
<keyword evidence="2 5" id="KW-0863">Zinc-finger</keyword>
<name>A0ABD1EF66_HYPHA</name>